<proteinExistence type="predicted"/>
<reference evidence="1" key="1">
    <citation type="submission" date="2020-03" db="EMBL/GenBank/DDBJ databases">
        <title>The deep terrestrial virosphere.</title>
        <authorList>
            <person name="Holmfeldt K."/>
            <person name="Nilsson E."/>
            <person name="Simone D."/>
            <person name="Lopez-Fernandez M."/>
            <person name="Wu X."/>
            <person name="de Brujin I."/>
            <person name="Lundin D."/>
            <person name="Andersson A."/>
            <person name="Bertilsson S."/>
            <person name="Dopson M."/>
        </authorList>
    </citation>
    <scope>NUCLEOTIDE SEQUENCE</scope>
    <source>
        <strain evidence="1">TM448A01218</strain>
    </source>
</reference>
<accession>A0A6H1ZN97</accession>
<gene>
    <name evidence="1" type="ORF">TM448A01218_0014</name>
</gene>
<dbReference type="EMBL" id="MT144114">
    <property type="protein sequence ID" value="QJA49034.1"/>
    <property type="molecule type" value="Genomic_DNA"/>
</dbReference>
<dbReference type="AlphaFoldDB" id="A0A6H1ZN97"/>
<organism evidence="1">
    <name type="scientific">viral metagenome</name>
    <dbReference type="NCBI Taxonomy" id="1070528"/>
    <lineage>
        <taxon>unclassified sequences</taxon>
        <taxon>metagenomes</taxon>
        <taxon>organismal metagenomes</taxon>
    </lineage>
</organism>
<protein>
    <submittedName>
        <fullName evidence="1">Uncharacterized protein</fullName>
    </submittedName>
</protein>
<sequence>MGNVLDSNPYLVDTAATLWTKTPKAVRLIQWVDDNADIPDDGTITLTINGVALVMKVQRVTAAPSDGIGVVWQMGPFNPGIIISDFIVTTMATGNLHVWLD</sequence>
<evidence type="ECO:0000313" key="1">
    <source>
        <dbReference type="EMBL" id="QJA49034.1"/>
    </source>
</evidence>
<name>A0A6H1ZN97_9ZZZZ</name>